<organism evidence="1 2">
    <name type="scientific">Cognatiluteimonas weifangensis</name>
    <dbReference type="NCBI Taxonomy" id="2303539"/>
    <lineage>
        <taxon>Bacteria</taxon>
        <taxon>Pseudomonadati</taxon>
        <taxon>Pseudomonadota</taxon>
        <taxon>Gammaproteobacteria</taxon>
        <taxon>Lysobacterales</taxon>
        <taxon>Lysobacteraceae</taxon>
        <taxon>Cognatiluteimonas</taxon>
    </lineage>
</organism>
<reference evidence="1 2" key="1">
    <citation type="submission" date="2018-08" db="EMBL/GenBank/DDBJ databases">
        <title>Lysobacter weifangensis sp. nov., a new member of the family 'Xanthomonadaceae', isolated from soil in a farmland.</title>
        <authorList>
            <person name="Zhao H."/>
        </authorList>
    </citation>
    <scope>NUCLEOTIDE SEQUENCE [LARGE SCALE GENOMIC DNA]</scope>
    <source>
        <strain evidence="1 2">WF-2</strain>
    </source>
</reference>
<comment type="caution">
    <text evidence="1">The sequence shown here is derived from an EMBL/GenBank/DDBJ whole genome shotgun (WGS) entry which is preliminary data.</text>
</comment>
<evidence type="ECO:0000313" key="2">
    <source>
        <dbReference type="Proteomes" id="UP000262917"/>
    </source>
</evidence>
<protein>
    <submittedName>
        <fullName evidence="1">Uncharacterized protein</fullName>
    </submittedName>
</protein>
<proteinExistence type="predicted"/>
<keyword evidence="2" id="KW-1185">Reference proteome</keyword>
<accession>A0A372DPW8</accession>
<dbReference type="EMBL" id="QVPD01000003">
    <property type="protein sequence ID" value="RFP61605.1"/>
    <property type="molecule type" value="Genomic_DNA"/>
</dbReference>
<gene>
    <name evidence="1" type="ORF">D0Y53_04655</name>
</gene>
<dbReference type="AlphaFoldDB" id="A0A372DPW8"/>
<dbReference type="Proteomes" id="UP000262917">
    <property type="component" value="Unassembled WGS sequence"/>
</dbReference>
<evidence type="ECO:0000313" key="1">
    <source>
        <dbReference type="EMBL" id="RFP61605.1"/>
    </source>
</evidence>
<name>A0A372DPW8_9GAMM</name>
<sequence>MYDAPRSIACHAPLTLIRCADLSLTPLRGARGRFCPLRGAGAMLFLLPACGEKVPKADEGLLFPAYGCQP</sequence>